<dbReference type="PROSITE" id="PS50011">
    <property type="entry name" value="PROTEIN_KINASE_DOM"/>
    <property type="match status" value="1"/>
</dbReference>
<gene>
    <name evidence="3" type="ORF">PG997_012243</name>
</gene>
<dbReference type="PANTHER" id="PTHR10566:SF113">
    <property type="entry name" value="PROTEIN ACTIVITY OF BC1 COMPLEX KINASE 7, CHLOROPLASTIC"/>
    <property type="match status" value="1"/>
</dbReference>
<name>A0ABR1V5A9_9PEZI</name>
<evidence type="ECO:0000256" key="1">
    <source>
        <dbReference type="ARBA" id="ARBA00009670"/>
    </source>
</evidence>
<feature type="domain" description="Protein kinase" evidence="2">
    <location>
        <begin position="77"/>
        <end position="295"/>
    </location>
</feature>
<dbReference type="InterPro" id="IPR000719">
    <property type="entry name" value="Prot_kinase_dom"/>
</dbReference>
<dbReference type="PANTHER" id="PTHR10566">
    <property type="entry name" value="CHAPERONE-ACTIVITY OF BC1 COMPLEX CABC1 -RELATED"/>
    <property type="match status" value="1"/>
</dbReference>
<evidence type="ECO:0000313" key="3">
    <source>
        <dbReference type="EMBL" id="KAK8065496.1"/>
    </source>
</evidence>
<dbReference type="Gene3D" id="1.10.510.10">
    <property type="entry name" value="Transferase(Phosphotransferase) domain 1"/>
    <property type="match status" value="1"/>
</dbReference>
<sequence>MASGKSNAILSLIPQLAGGATVRARVDDLIRYVNIPKDVLSSEPGLTDGDDPKILNLDYPAGVKCLEVYLGFAELTIRPLQLELKGIEGIWYPVSLDYDTFEDVVPLPGKSAEPSDRVCTVKHPQLKSYGKMVMKIAELPANWPAPNGGLFSSKASLETEMAREIRMHRDVVETGLGIAPVVFGLVTEKERGVIGFVMEYIEGVRSFDELKKEGYRMTDEDKKGCRDVLQKLHEKGFLHGDIHPGNLLRRPDGSVVLIDFQATSRVNSEGNVEGFAVASQTNERQMSLESWLATW</sequence>
<dbReference type="InterPro" id="IPR011009">
    <property type="entry name" value="Kinase-like_dom_sf"/>
</dbReference>
<organism evidence="3 4">
    <name type="scientific">Apiospora hydei</name>
    <dbReference type="NCBI Taxonomy" id="1337664"/>
    <lineage>
        <taxon>Eukaryota</taxon>
        <taxon>Fungi</taxon>
        <taxon>Dikarya</taxon>
        <taxon>Ascomycota</taxon>
        <taxon>Pezizomycotina</taxon>
        <taxon>Sordariomycetes</taxon>
        <taxon>Xylariomycetidae</taxon>
        <taxon>Amphisphaeriales</taxon>
        <taxon>Apiosporaceae</taxon>
        <taxon>Apiospora</taxon>
    </lineage>
</organism>
<dbReference type="EMBL" id="JAQQWN010000009">
    <property type="protein sequence ID" value="KAK8065496.1"/>
    <property type="molecule type" value="Genomic_DNA"/>
</dbReference>
<proteinExistence type="inferred from homology"/>
<dbReference type="Proteomes" id="UP001433268">
    <property type="component" value="Unassembled WGS sequence"/>
</dbReference>
<comment type="similarity">
    <text evidence="1">Belongs to the protein kinase superfamily. ADCK protein kinase family.</text>
</comment>
<comment type="caution">
    <text evidence="3">The sequence shown here is derived from an EMBL/GenBank/DDBJ whole genome shotgun (WGS) entry which is preliminary data.</text>
</comment>
<dbReference type="Pfam" id="PF03109">
    <property type="entry name" value="ABC1"/>
    <property type="match status" value="1"/>
</dbReference>
<evidence type="ECO:0000259" key="2">
    <source>
        <dbReference type="PROSITE" id="PS50011"/>
    </source>
</evidence>
<protein>
    <recommendedName>
        <fullName evidence="2">Protein kinase domain-containing protein</fullName>
    </recommendedName>
</protein>
<dbReference type="InterPro" id="IPR050154">
    <property type="entry name" value="UbiB_kinase"/>
</dbReference>
<evidence type="ECO:0000313" key="4">
    <source>
        <dbReference type="Proteomes" id="UP001433268"/>
    </source>
</evidence>
<dbReference type="RefSeq" id="XP_066662249.1">
    <property type="nucleotide sequence ID" value="XM_066816557.1"/>
</dbReference>
<dbReference type="SUPFAM" id="SSF56112">
    <property type="entry name" value="Protein kinase-like (PK-like)"/>
    <property type="match status" value="1"/>
</dbReference>
<dbReference type="InterPro" id="IPR004147">
    <property type="entry name" value="ABC1_dom"/>
</dbReference>
<reference evidence="3 4" key="1">
    <citation type="submission" date="2023-01" db="EMBL/GenBank/DDBJ databases">
        <title>Analysis of 21 Apiospora genomes using comparative genomics revels a genus with tremendous synthesis potential of carbohydrate active enzymes and secondary metabolites.</title>
        <authorList>
            <person name="Sorensen T."/>
        </authorList>
    </citation>
    <scope>NUCLEOTIDE SEQUENCE [LARGE SCALE GENOMIC DNA]</scope>
    <source>
        <strain evidence="3 4">CBS 114990</strain>
    </source>
</reference>
<accession>A0ABR1V5A9</accession>
<dbReference type="GeneID" id="92049617"/>
<keyword evidence="4" id="KW-1185">Reference proteome</keyword>